<evidence type="ECO:0000256" key="1">
    <source>
        <dbReference type="ARBA" id="ARBA00022723"/>
    </source>
</evidence>
<reference evidence="4 5" key="1">
    <citation type="submission" date="2019-05" db="EMBL/GenBank/DDBJ databases">
        <title>Draft genome sequence of Nonomuraea zeae DSM 100528.</title>
        <authorList>
            <person name="Saricaoglu S."/>
            <person name="Isik K."/>
        </authorList>
    </citation>
    <scope>NUCLEOTIDE SEQUENCE [LARGE SCALE GENOMIC DNA]</scope>
    <source>
        <strain evidence="4 5">DSM 100528</strain>
    </source>
</reference>
<protein>
    <recommendedName>
        <fullName evidence="3">Plastocyanin-like domain-containing protein</fullName>
    </recommendedName>
</protein>
<organism evidence="4 5">
    <name type="scientific">Nonomuraea zeae</name>
    <dbReference type="NCBI Taxonomy" id="1642303"/>
    <lineage>
        <taxon>Bacteria</taxon>
        <taxon>Bacillati</taxon>
        <taxon>Actinomycetota</taxon>
        <taxon>Actinomycetes</taxon>
        <taxon>Streptosporangiales</taxon>
        <taxon>Streptosporangiaceae</taxon>
        <taxon>Nonomuraea</taxon>
    </lineage>
</organism>
<dbReference type="Proteomes" id="UP000306628">
    <property type="component" value="Unassembled WGS sequence"/>
</dbReference>
<name>A0A5S4FFZ4_9ACTN</name>
<feature type="domain" description="Plastocyanin-like" evidence="3">
    <location>
        <begin position="51"/>
        <end position="153"/>
    </location>
</feature>
<evidence type="ECO:0000313" key="4">
    <source>
        <dbReference type="EMBL" id="TMR18069.1"/>
    </source>
</evidence>
<accession>A0A5S4FFZ4</accession>
<keyword evidence="5" id="KW-1185">Reference proteome</keyword>
<dbReference type="InterPro" id="IPR002355">
    <property type="entry name" value="Cu_oxidase_Cu_BS"/>
</dbReference>
<feature type="compositionally biased region" description="Gly residues" evidence="2">
    <location>
        <begin position="154"/>
        <end position="165"/>
    </location>
</feature>
<comment type="caution">
    <text evidence="4">The sequence shown here is derived from an EMBL/GenBank/DDBJ whole genome shotgun (WGS) entry which is preliminary data.</text>
</comment>
<dbReference type="InterPro" id="IPR008972">
    <property type="entry name" value="Cupredoxin"/>
</dbReference>
<feature type="non-terminal residue" evidence="4">
    <location>
        <position position="1"/>
    </location>
</feature>
<dbReference type="GO" id="GO:0016491">
    <property type="term" value="F:oxidoreductase activity"/>
    <property type="evidence" value="ECO:0007669"/>
    <property type="project" value="InterPro"/>
</dbReference>
<dbReference type="InterPro" id="IPR011706">
    <property type="entry name" value="Cu-oxidase_C"/>
</dbReference>
<evidence type="ECO:0000256" key="2">
    <source>
        <dbReference type="SAM" id="MobiDB-lite"/>
    </source>
</evidence>
<dbReference type="SUPFAM" id="SSF49503">
    <property type="entry name" value="Cupredoxins"/>
    <property type="match status" value="1"/>
</dbReference>
<feature type="region of interest" description="Disordered" evidence="2">
    <location>
        <begin position="154"/>
        <end position="184"/>
    </location>
</feature>
<sequence length="184" mass="20591">VVRTSGTALPPPSDAEVPELNRRLLKYQDLYARSVDQLPRPGRTVTVTLGMNDSGNEWTLNGKLASDPMRVRVERGETIRVILDNKSPMWHPMHLHGHTFQLRVSDRGGPRKDTVNIKPRERLSVDVLADNPGEWMFHCHNLYHQEQGMMGTLGYGPAPRGGGHTGHTAHTGRGKRSGKRPARR</sequence>
<dbReference type="RefSeq" id="WP_170247344.1">
    <property type="nucleotide sequence ID" value="NZ_VCKX01000347.1"/>
</dbReference>
<dbReference type="Gene3D" id="2.60.40.420">
    <property type="entry name" value="Cupredoxins - blue copper proteins"/>
    <property type="match status" value="1"/>
</dbReference>
<dbReference type="EMBL" id="VCKX01000347">
    <property type="protein sequence ID" value="TMR18069.1"/>
    <property type="molecule type" value="Genomic_DNA"/>
</dbReference>
<dbReference type="CDD" id="cd13896">
    <property type="entry name" value="CuRO_3_CopA"/>
    <property type="match status" value="1"/>
</dbReference>
<dbReference type="InterPro" id="IPR034279">
    <property type="entry name" value="CuRO_3_CopA"/>
</dbReference>
<dbReference type="Pfam" id="PF07731">
    <property type="entry name" value="Cu-oxidase_2"/>
    <property type="match status" value="1"/>
</dbReference>
<keyword evidence="1" id="KW-0479">Metal-binding</keyword>
<proteinExistence type="predicted"/>
<evidence type="ECO:0000259" key="3">
    <source>
        <dbReference type="Pfam" id="PF07731"/>
    </source>
</evidence>
<dbReference type="InterPro" id="IPR033138">
    <property type="entry name" value="Cu_oxidase_CS"/>
</dbReference>
<dbReference type="AlphaFoldDB" id="A0A5S4FFZ4"/>
<gene>
    <name evidence="4" type="ORF">ETD85_53750</name>
</gene>
<dbReference type="PROSITE" id="PS00080">
    <property type="entry name" value="MULTICOPPER_OXIDASE2"/>
    <property type="match status" value="1"/>
</dbReference>
<dbReference type="GO" id="GO:0005507">
    <property type="term" value="F:copper ion binding"/>
    <property type="evidence" value="ECO:0007669"/>
    <property type="project" value="InterPro"/>
</dbReference>
<dbReference type="PROSITE" id="PS00079">
    <property type="entry name" value="MULTICOPPER_OXIDASE1"/>
    <property type="match status" value="1"/>
</dbReference>
<feature type="compositionally biased region" description="Basic residues" evidence="2">
    <location>
        <begin position="170"/>
        <end position="184"/>
    </location>
</feature>
<evidence type="ECO:0000313" key="5">
    <source>
        <dbReference type="Proteomes" id="UP000306628"/>
    </source>
</evidence>